<evidence type="ECO:0000259" key="1">
    <source>
        <dbReference type="PROSITE" id="PS50943"/>
    </source>
</evidence>
<dbReference type="InterPro" id="IPR010982">
    <property type="entry name" value="Lambda_DNA-bd_dom_sf"/>
</dbReference>
<accession>A0A0F9E686</accession>
<name>A0A0F9E686_9ZZZZ</name>
<organism evidence="2">
    <name type="scientific">marine sediment metagenome</name>
    <dbReference type="NCBI Taxonomy" id="412755"/>
    <lineage>
        <taxon>unclassified sequences</taxon>
        <taxon>metagenomes</taxon>
        <taxon>ecological metagenomes</taxon>
    </lineage>
</organism>
<comment type="caution">
    <text evidence="2">The sequence shown here is derived from an EMBL/GenBank/DDBJ whole genome shotgun (WGS) entry which is preliminary data.</text>
</comment>
<reference evidence="2" key="1">
    <citation type="journal article" date="2015" name="Nature">
        <title>Complex archaea that bridge the gap between prokaryotes and eukaryotes.</title>
        <authorList>
            <person name="Spang A."/>
            <person name="Saw J.H."/>
            <person name="Jorgensen S.L."/>
            <person name="Zaremba-Niedzwiedzka K."/>
            <person name="Martijn J."/>
            <person name="Lind A.E."/>
            <person name="van Eijk R."/>
            <person name="Schleper C."/>
            <person name="Guy L."/>
            <person name="Ettema T.J."/>
        </authorList>
    </citation>
    <scope>NUCLEOTIDE SEQUENCE</scope>
</reference>
<sequence length="138" mass="15086">MGNRSSKYTPMGRKIAQLAVNQAEIARILDLTQQSVSGKFTGKIAVTIKDMELLSAAFDVPMIYFVSPESVTDEAARAYMKILEGPPETIKTMEIAASLNRAFACQLYGIVQSLRVTASYYDDIGKTVPAERTKTAEA</sequence>
<dbReference type="Gene3D" id="1.10.260.40">
    <property type="entry name" value="lambda repressor-like DNA-binding domains"/>
    <property type="match status" value="1"/>
</dbReference>
<dbReference type="InterPro" id="IPR001387">
    <property type="entry name" value="Cro/C1-type_HTH"/>
</dbReference>
<dbReference type="AlphaFoldDB" id="A0A0F9E686"/>
<protein>
    <recommendedName>
        <fullName evidence="1">HTH cro/C1-type domain-containing protein</fullName>
    </recommendedName>
</protein>
<evidence type="ECO:0000313" key="2">
    <source>
        <dbReference type="EMBL" id="KKL69528.1"/>
    </source>
</evidence>
<dbReference type="EMBL" id="LAZR01026183">
    <property type="protein sequence ID" value="KKL69528.1"/>
    <property type="molecule type" value="Genomic_DNA"/>
</dbReference>
<dbReference type="PROSITE" id="PS50943">
    <property type="entry name" value="HTH_CROC1"/>
    <property type="match status" value="1"/>
</dbReference>
<proteinExistence type="predicted"/>
<dbReference type="SUPFAM" id="SSF47413">
    <property type="entry name" value="lambda repressor-like DNA-binding domains"/>
    <property type="match status" value="1"/>
</dbReference>
<gene>
    <name evidence="2" type="ORF">LCGC14_2114050</name>
</gene>
<dbReference type="GO" id="GO:0003677">
    <property type="term" value="F:DNA binding"/>
    <property type="evidence" value="ECO:0007669"/>
    <property type="project" value="InterPro"/>
</dbReference>
<feature type="domain" description="HTH cro/C1-type" evidence="1">
    <location>
        <begin position="22"/>
        <end position="65"/>
    </location>
</feature>